<evidence type="ECO:0000256" key="1">
    <source>
        <dbReference type="SAM" id="SignalP"/>
    </source>
</evidence>
<gene>
    <name evidence="2" type="ORF">ColLi_07380</name>
</gene>
<evidence type="ECO:0008006" key="4">
    <source>
        <dbReference type="Google" id="ProtNLM"/>
    </source>
</evidence>
<evidence type="ECO:0000313" key="2">
    <source>
        <dbReference type="EMBL" id="GJC84542.1"/>
    </source>
</evidence>
<name>A0AA37GQ67_9PEZI</name>
<feature type="signal peptide" evidence="1">
    <location>
        <begin position="1"/>
        <end position="19"/>
    </location>
</feature>
<dbReference type="EMBL" id="BPPX01000015">
    <property type="protein sequence ID" value="GJC84542.1"/>
    <property type="molecule type" value="Genomic_DNA"/>
</dbReference>
<organism evidence="2 3">
    <name type="scientific">Colletotrichum liriopes</name>
    <dbReference type="NCBI Taxonomy" id="708192"/>
    <lineage>
        <taxon>Eukaryota</taxon>
        <taxon>Fungi</taxon>
        <taxon>Dikarya</taxon>
        <taxon>Ascomycota</taxon>
        <taxon>Pezizomycotina</taxon>
        <taxon>Sordariomycetes</taxon>
        <taxon>Hypocreomycetidae</taxon>
        <taxon>Glomerellales</taxon>
        <taxon>Glomerellaceae</taxon>
        <taxon>Colletotrichum</taxon>
        <taxon>Colletotrichum spaethianum species complex</taxon>
    </lineage>
</organism>
<evidence type="ECO:0000313" key="3">
    <source>
        <dbReference type="Proteomes" id="UP001055172"/>
    </source>
</evidence>
<comment type="caution">
    <text evidence="2">The sequence shown here is derived from an EMBL/GenBank/DDBJ whole genome shotgun (WGS) entry which is preliminary data.</text>
</comment>
<feature type="chain" id="PRO_5041302913" description="Celp0028 effector like protein" evidence="1">
    <location>
        <begin position="20"/>
        <end position="268"/>
    </location>
</feature>
<dbReference type="Proteomes" id="UP001055172">
    <property type="component" value="Unassembled WGS sequence"/>
</dbReference>
<protein>
    <recommendedName>
        <fullName evidence="4">Celp0028 effector like protein</fullName>
    </recommendedName>
</protein>
<accession>A0AA37GQ67</accession>
<keyword evidence="3" id="KW-1185">Reference proteome</keyword>
<sequence>MVSARLLALLAAAAAAVNAAPIADLELPTNVTESVDRDLRNGEMVIFGAEGRSHIITEDTWSLLLKTMDVLPEPPAVDEEWLKAGEGLTEIPVNTTEGGLDKRDCNSNYQTVVDRTQRFVDWDVQMSPVVIGAGSKGIDITISKSYSVANSVSVSGGIDLGLVKDRLKASLGVDFSRTWTTTQGYLIRGTVDDGYTGVVITRPWTNRRYGRTFQGCVGSLRQTGTFMADSHEEGSYEGVTWVGGAITACIKKQRSIPLTRCNGSGAFR</sequence>
<reference evidence="2 3" key="1">
    <citation type="submission" date="2021-07" db="EMBL/GenBank/DDBJ databases">
        <title>Genome data of Colletotrichum spaethianum.</title>
        <authorList>
            <person name="Utami Y.D."/>
            <person name="Hiruma K."/>
        </authorList>
    </citation>
    <scope>NUCLEOTIDE SEQUENCE [LARGE SCALE GENOMIC DNA]</scope>
    <source>
        <strain evidence="2 3">MAFF 242679</strain>
    </source>
</reference>
<dbReference type="AlphaFoldDB" id="A0AA37GQ67"/>
<keyword evidence="1" id="KW-0732">Signal</keyword>
<proteinExistence type="predicted"/>